<reference evidence="2 3" key="1">
    <citation type="submission" date="2018-11" db="EMBL/GenBank/DDBJ databases">
        <title>Genome sequence and assembly of Colletotrichum sidae.</title>
        <authorList>
            <person name="Gan P."/>
            <person name="Shirasu K."/>
        </authorList>
    </citation>
    <scope>NUCLEOTIDE SEQUENCE [LARGE SCALE GENOMIC DNA]</scope>
    <source>
        <strain evidence="2 3">CBS 518.97</strain>
    </source>
</reference>
<feature type="transmembrane region" description="Helical" evidence="1">
    <location>
        <begin position="12"/>
        <end position="36"/>
    </location>
</feature>
<keyword evidence="1" id="KW-0472">Membrane</keyword>
<organism evidence="2 3">
    <name type="scientific">Colletotrichum sidae</name>
    <dbReference type="NCBI Taxonomy" id="1347389"/>
    <lineage>
        <taxon>Eukaryota</taxon>
        <taxon>Fungi</taxon>
        <taxon>Dikarya</taxon>
        <taxon>Ascomycota</taxon>
        <taxon>Pezizomycotina</taxon>
        <taxon>Sordariomycetes</taxon>
        <taxon>Hypocreomycetidae</taxon>
        <taxon>Glomerellales</taxon>
        <taxon>Glomerellaceae</taxon>
        <taxon>Colletotrichum</taxon>
        <taxon>Colletotrichum orbiculare species complex</taxon>
    </lineage>
</organism>
<keyword evidence="1" id="KW-1133">Transmembrane helix</keyword>
<dbReference type="Proteomes" id="UP000295604">
    <property type="component" value="Unassembled WGS sequence"/>
</dbReference>
<keyword evidence="3" id="KW-1185">Reference proteome</keyword>
<dbReference type="AlphaFoldDB" id="A0A4R8TIS3"/>
<evidence type="ECO:0000313" key="2">
    <source>
        <dbReference type="EMBL" id="TEA17837.1"/>
    </source>
</evidence>
<evidence type="ECO:0000313" key="3">
    <source>
        <dbReference type="Proteomes" id="UP000295604"/>
    </source>
</evidence>
<gene>
    <name evidence="2" type="ORF">C8034_v011684</name>
</gene>
<sequence length="87" mass="9588">MPTVEGNERYKAGYSLIAVIIAGPIFAVTIIFQKLLRKLSKISKMFVADFPRIDSTEDRFKLVEDDGLHGGDVVKIDGSCGAHYSQV</sequence>
<proteinExistence type="predicted"/>
<protein>
    <submittedName>
        <fullName evidence="2">Uncharacterized protein</fullName>
    </submittedName>
</protein>
<evidence type="ECO:0000256" key="1">
    <source>
        <dbReference type="SAM" id="Phobius"/>
    </source>
</evidence>
<accession>A0A4R8TIS3</accession>
<dbReference type="EMBL" id="QAPF01000078">
    <property type="protein sequence ID" value="TEA17837.1"/>
    <property type="molecule type" value="Genomic_DNA"/>
</dbReference>
<keyword evidence="1" id="KW-0812">Transmembrane</keyword>
<name>A0A4R8TIS3_9PEZI</name>
<comment type="caution">
    <text evidence="2">The sequence shown here is derived from an EMBL/GenBank/DDBJ whole genome shotgun (WGS) entry which is preliminary data.</text>
</comment>